<comment type="caution">
    <text evidence="1">The sequence shown here is derived from an EMBL/GenBank/DDBJ whole genome shotgun (WGS) entry which is preliminary data.</text>
</comment>
<evidence type="ECO:0000313" key="1">
    <source>
        <dbReference type="EMBL" id="OBS75470.1"/>
    </source>
</evidence>
<dbReference type="EMBL" id="LZPO01037265">
    <property type="protein sequence ID" value="OBS75470.1"/>
    <property type="molecule type" value="Genomic_DNA"/>
</dbReference>
<keyword evidence="2" id="KW-1185">Reference proteome</keyword>
<accession>A0A1A6HC31</accession>
<organism evidence="1 2">
    <name type="scientific">Neotoma lepida</name>
    <name type="common">Desert woodrat</name>
    <dbReference type="NCBI Taxonomy" id="56216"/>
    <lineage>
        <taxon>Eukaryota</taxon>
        <taxon>Metazoa</taxon>
        <taxon>Chordata</taxon>
        <taxon>Craniata</taxon>
        <taxon>Vertebrata</taxon>
        <taxon>Euteleostomi</taxon>
        <taxon>Mammalia</taxon>
        <taxon>Eutheria</taxon>
        <taxon>Euarchontoglires</taxon>
        <taxon>Glires</taxon>
        <taxon>Rodentia</taxon>
        <taxon>Myomorpha</taxon>
        <taxon>Muroidea</taxon>
        <taxon>Cricetidae</taxon>
        <taxon>Neotominae</taxon>
        <taxon>Neotoma</taxon>
    </lineage>
</organism>
<proteinExistence type="predicted"/>
<sequence length="141" mass="15562">MPAVGQAEPWTLNSVAASTDFATRKIAKLLKPQKSLITWENDELTCWRQLSGLVGLRLERVATASFNPKRPPGGLRCAGLRRNATCPGEDCGKPRGTAETRSFPKARAALSAGRVQSCNDTEKRQLLWNKRGSFSRSRFCK</sequence>
<gene>
    <name evidence="1" type="ORF">A6R68_13997</name>
</gene>
<reference evidence="1 2" key="1">
    <citation type="submission" date="2016-06" db="EMBL/GenBank/DDBJ databases">
        <title>The Draft Genome Sequence and Annotation of the Desert Woodrat Neotoma lepida.</title>
        <authorList>
            <person name="Campbell M."/>
            <person name="Oakeson K.F."/>
            <person name="Yandell M."/>
            <person name="Halpert J.R."/>
            <person name="Dearing D."/>
        </authorList>
    </citation>
    <scope>NUCLEOTIDE SEQUENCE [LARGE SCALE GENOMIC DNA]</scope>
    <source>
        <strain evidence="1">417</strain>
        <tissue evidence="1">Liver</tissue>
    </source>
</reference>
<feature type="non-terminal residue" evidence="1">
    <location>
        <position position="141"/>
    </location>
</feature>
<evidence type="ECO:0000313" key="2">
    <source>
        <dbReference type="Proteomes" id="UP000092124"/>
    </source>
</evidence>
<protein>
    <submittedName>
        <fullName evidence="1">Uncharacterized protein</fullName>
    </submittedName>
</protein>
<dbReference type="AlphaFoldDB" id="A0A1A6HC31"/>
<dbReference type="Proteomes" id="UP000092124">
    <property type="component" value="Unassembled WGS sequence"/>
</dbReference>
<name>A0A1A6HC31_NEOLE</name>